<protein>
    <submittedName>
        <fullName evidence="1">Uncharacterized protein</fullName>
    </submittedName>
</protein>
<name>A0ACC2RSS9_9FUNG</name>
<evidence type="ECO:0000313" key="2">
    <source>
        <dbReference type="Proteomes" id="UP001165960"/>
    </source>
</evidence>
<proteinExistence type="predicted"/>
<organism evidence="1 2">
    <name type="scientific">Entomophthora muscae</name>
    <dbReference type="NCBI Taxonomy" id="34485"/>
    <lineage>
        <taxon>Eukaryota</taxon>
        <taxon>Fungi</taxon>
        <taxon>Fungi incertae sedis</taxon>
        <taxon>Zoopagomycota</taxon>
        <taxon>Entomophthoromycotina</taxon>
        <taxon>Entomophthoromycetes</taxon>
        <taxon>Entomophthorales</taxon>
        <taxon>Entomophthoraceae</taxon>
        <taxon>Entomophthora</taxon>
    </lineage>
</organism>
<comment type="caution">
    <text evidence="1">The sequence shown here is derived from an EMBL/GenBank/DDBJ whole genome shotgun (WGS) entry which is preliminary data.</text>
</comment>
<reference evidence="1" key="1">
    <citation type="submission" date="2022-04" db="EMBL/GenBank/DDBJ databases">
        <title>Genome of the entomopathogenic fungus Entomophthora muscae.</title>
        <authorList>
            <person name="Elya C."/>
            <person name="Lovett B.R."/>
            <person name="Lee E."/>
            <person name="Macias A.M."/>
            <person name="Hajek A.E."/>
            <person name="De Bivort B.L."/>
            <person name="Kasson M.T."/>
            <person name="De Fine Licht H.H."/>
            <person name="Stajich J.E."/>
        </authorList>
    </citation>
    <scope>NUCLEOTIDE SEQUENCE</scope>
    <source>
        <strain evidence="1">Berkeley</strain>
    </source>
</reference>
<keyword evidence="2" id="KW-1185">Reference proteome</keyword>
<sequence>MVLTTGAVSPLVVPFISTFSGPLPPPIKEPTSPEITSPPIEEDIVNQPIIPTILNLGNGPCLVAYPMGTPDLDQVMLVALGIACEGAITCLQLQFSWAEYYKLIKAPQFPQHLLSAVGSAEHLLSSFVQPALAHHQMMLGLHVQEILSLQSAVTHHWDQFAAYQQWIHSLFSLVSDNQRNSVTSQARLVNSIEQMRQSIPKYARERLHKFHQLEQPWQTQCDRTTVTLGCGFTKRLNCDEFHRLKFKTIGLALERLSSIVIDTQESIRLY</sequence>
<gene>
    <name evidence="1" type="ORF">DSO57_1027161</name>
</gene>
<evidence type="ECO:0000313" key="1">
    <source>
        <dbReference type="EMBL" id="KAJ9053154.1"/>
    </source>
</evidence>
<dbReference type="Proteomes" id="UP001165960">
    <property type="component" value="Unassembled WGS sequence"/>
</dbReference>
<accession>A0ACC2RSS9</accession>
<dbReference type="EMBL" id="QTSX02006553">
    <property type="protein sequence ID" value="KAJ9053154.1"/>
    <property type="molecule type" value="Genomic_DNA"/>
</dbReference>